<name>A0A4S8KIY4_DENBC</name>
<gene>
    <name evidence="2" type="ORF">K435DRAFT_880912</name>
</gene>
<dbReference type="Gene3D" id="3.30.420.10">
    <property type="entry name" value="Ribonuclease H-like superfamily/Ribonuclease H"/>
    <property type="match status" value="1"/>
</dbReference>
<protein>
    <recommendedName>
        <fullName evidence="4">3'-5' exonuclease domain-containing protein</fullName>
    </recommendedName>
</protein>
<evidence type="ECO:0000313" key="3">
    <source>
        <dbReference type="Proteomes" id="UP000297245"/>
    </source>
</evidence>
<organism evidence="2 3">
    <name type="scientific">Dendrothele bispora (strain CBS 962.96)</name>
    <dbReference type="NCBI Taxonomy" id="1314807"/>
    <lineage>
        <taxon>Eukaryota</taxon>
        <taxon>Fungi</taxon>
        <taxon>Dikarya</taxon>
        <taxon>Basidiomycota</taxon>
        <taxon>Agaricomycotina</taxon>
        <taxon>Agaricomycetes</taxon>
        <taxon>Agaricomycetidae</taxon>
        <taxon>Agaricales</taxon>
        <taxon>Agaricales incertae sedis</taxon>
        <taxon>Dendrothele</taxon>
    </lineage>
</organism>
<proteinExistence type="predicted"/>
<dbReference type="InterPro" id="IPR036397">
    <property type="entry name" value="RNaseH_sf"/>
</dbReference>
<sequence>MLKTHPAPYIDLGIGLTQYLRKDSAIQLSDWSQSPLTSEQQIYAALDAYVSWCIWNKLSKLPSVGLQITKESIIIGQPISLYSGRQIVAHGIIATQPQKLTQYPSTPETDDLMGETKYINITRTRIAVTIEEVLKPGHPPATVDETSSVNIPPAPDPESLIYQEIPIPSNELGDVEEDEIDNESSDDSDDEYGALDVTIAAYPDPNQNAEAQHSSVIDNPVFAQSDKSDELPSRTLEDLWHVMHGLNRFLPRGHSAFKSFARHFKRILLVPVREDEDKVRAVFESKGIAWKTALRAKPDAIQKRIRYVCPPPERLAADLYKFFECWQDVICSKDPKLKLKLFNETAWKQAAGIVEAARRGLLSDPPGIPLYYVLGLRDGFI</sequence>
<evidence type="ECO:0008006" key="4">
    <source>
        <dbReference type="Google" id="ProtNLM"/>
    </source>
</evidence>
<evidence type="ECO:0000256" key="1">
    <source>
        <dbReference type="SAM" id="MobiDB-lite"/>
    </source>
</evidence>
<dbReference type="EMBL" id="ML182218">
    <property type="protein sequence ID" value="THU75397.1"/>
    <property type="molecule type" value="Genomic_DNA"/>
</dbReference>
<reference evidence="2 3" key="1">
    <citation type="journal article" date="2019" name="Nat. Ecol. Evol.">
        <title>Megaphylogeny resolves global patterns of mushroom evolution.</title>
        <authorList>
            <person name="Varga T."/>
            <person name="Krizsan K."/>
            <person name="Foldi C."/>
            <person name="Dima B."/>
            <person name="Sanchez-Garcia M."/>
            <person name="Sanchez-Ramirez S."/>
            <person name="Szollosi G.J."/>
            <person name="Szarkandi J.G."/>
            <person name="Papp V."/>
            <person name="Albert L."/>
            <person name="Andreopoulos W."/>
            <person name="Angelini C."/>
            <person name="Antonin V."/>
            <person name="Barry K.W."/>
            <person name="Bougher N.L."/>
            <person name="Buchanan P."/>
            <person name="Buyck B."/>
            <person name="Bense V."/>
            <person name="Catcheside P."/>
            <person name="Chovatia M."/>
            <person name="Cooper J."/>
            <person name="Damon W."/>
            <person name="Desjardin D."/>
            <person name="Finy P."/>
            <person name="Geml J."/>
            <person name="Haridas S."/>
            <person name="Hughes K."/>
            <person name="Justo A."/>
            <person name="Karasinski D."/>
            <person name="Kautmanova I."/>
            <person name="Kiss B."/>
            <person name="Kocsube S."/>
            <person name="Kotiranta H."/>
            <person name="LaButti K.M."/>
            <person name="Lechner B.E."/>
            <person name="Liimatainen K."/>
            <person name="Lipzen A."/>
            <person name="Lukacs Z."/>
            <person name="Mihaltcheva S."/>
            <person name="Morgado L.N."/>
            <person name="Niskanen T."/>
            <person name="Noordeloos M.E."/>
            <person name="Ohm R.A."/>
            <person name="Ortiz-Santana B."/>
            <person name="Ovrebo C."/>
            <person name="Racz N."/>
            <person name="Riley R."/>
            <person name="Savchenko A."/>
            <person name="Shiryaev A."/>
            <person name="Soop K."/>
            <person name="Spirin V."/>
            <person name="Szebenyi C."/>
            <person name="Tomsovsky M."/>
            <person name="Tulloss R.E."/>
            <person name="Uehling J."/>
            <person name="Grigoriev I.V."/>
            <person name="Vagvolgyi C."/>
            <person name="Papp T."/>
            <person name="Martin F.M."/>
            <person name="Miettinen O."/>
            <person name="Hibbett D.S."/>
            <person name="Nagy L.G."/>
        </authorList>
    </citation>
    <scope>NUCLEOTIDE SEQUENCE [LARGE SCALE GENOMIC DNA]</scope>
    <source>
        <strain evidence="2 3">CBS 962.96</strain>
    </source>
</reference>
<dbReference type="OrthoDB" id="3267843at2759"/>
<feature type="region of interest" description="Disordered" evidence="1">
    <location>
        <begin position="137"/>
        <end position="191"/>
    </location>
</feature>
<dbReference type="InterPro" id="IPR012337">
    <property type="entry name" value="RNaseH-like_sf"/>
</dbReference>
<accession>A0A4S8KIY4</accession>
<keyword evidence="3" id="KW-1185">Reference proteome</keyword>
<dbReference type="AlphaFoldDB" id="A0A4S8KIY4"/>
<dbReference type="GO" id="GO:0003676">
    <property type="term" value="F:nucleic acid binding"/>
    <property type="evidence" value="ECO:0007669"/>
    <property type="project" value="InterPro"/>
</dbReference>
<dbReference type="Proteomes" id="UP000297245">
    <property type="component" value="Unassembled WGS sequence"/>
</dbReference>
<dbReference type="SUPFAM" id="SSF53098">
    <property type="entry name" value="Ribonuclease H-like"/>
    <property type="match status" value="1"/>
</dbReference>
<feature type="compositionally biased region" description="Acidic residues" evidence="1">
    <location>
        <begin position="173"/>
        <end position="191"/>
    </location>
</feature>
<evidence type="ECO:0000313" key="2">
    <source>
        <dbReference type="EMBL" id="THU75397.1"/>
    </source>
</evidence>